<feature type="transmembrane region" description="Helical" evidence="1">
    <location>
        <begin position="24"/>
        <end position="47"/>
    </location>
</feature>
<dbReference type="RefSeq" id="WP_144903501.1">
    <property type="nucleotide sequence ID" value="NZ_JACHOA010000004.1"/>
</dbReference>
<keyword evidence="4" id="KW-1185">Reference proteome</keyword>
<feature type="transmembrane region" description="Helical" evidence="1">
    <location>
        <begin position="68"/>
        <end position="88"/>
    </location>
</feature>
<evidence type="ECO:0000256" key="1">
    <source>
        <dbReference type="SAM" id="Phobius"/>
    </source>
</evidence>
<gene>
    <name evidence="3" type="ORF">GGR37_002280</name>
</gene>
<feature type="transmembrane region" description="Helical" evidence="1">
    <location>
        <begin position="137"/>
        <end position="155"/>
    </location>
</feature>
<protein>
    <submittedName>
        <fullName evidence="3">Putative membrane protein</fullName>
    </submittedName>
</protein>
<dbReference type="OrthoDB" id="7424236at2"/>
<dbReference type="Proteomes" id="UP000538566">
    <property type="component" value="Unassembled WGS sequence"/>
</dbReference>
<dbReference type="InterPro" id="IPR046586">
    <property type="entry name" value="DUF6644"/>
</dbReference>
<sequence length="157" mass="17150">MFIQSFGEWLYDTPISTTFRDITWVIPAVQSIHILAIAVVIGSALVSELRLAGLIATDEAPGNVVRRYLPWIWRALIVLLASGTLLIVAEPARTLGNTIFWVKMALVLGAFVLTLAFRRPLLAAQAGDAATPAKPIAFLLLAVWVVVIFCGRFIAYT</sequence>
<feature type="transmembrane region" description="Helical" evidence="1">
    <location>
        <begin position="100"/>
        <end position="117"/>
    </location>
</feature>
<feature type="domain" description="DUF6644" evidence="2">
    <location>
        <begin position="29"/>
        <end position="156"/>
    </location>
</feature>
<proteinExistence type="predicted"/>
<keyword evidence="1" id="KW-0812">Transmembrane</keyword>
<dbReference type="EMBL" id="JACHOA010000004">
    <property type="protein sequence ID" value="MBB4613994.1"/>
    <property type="molecule type" value="Genomic_DNA"/>
</dbReference>
<evidence type="ECO:0000313" key="4">
    <source>
        <dbReference type="Proteomes" id="UP000538566"/>
    </source>
</evidence>
<organism evidence="3 4">
    <name type="scientific">Novosphingobium taihuense</name>
    <dbReference type="NCBI Taxonomy" id="260085"/>
    <lineage>
        <taxon>Bacteria</taxon>
        <taxon>Pseudomonadati</taxon>
        <taxon>Pseudomonadota</taxon>
        <taxon>Alphaproteobacteria</taxon>
        <taxon>Sphingomonadales</taxon>
        <taxon>Sphingomonadaceae</taxon>
        <taxon>Novosphingobium</taxon>
    </lineage>
</organism>
<evidence type="ECO:0000313" key="3">
    <source>
        <dbReference type="EMBL" id="MBB4613994.1"/>
    </source>
</evidence>
<comment type="caution">
    <text evidence="3">The sequence shown here is derived from an EMBL/GenBank/DDBJ whole genome shotgun (WGS) entry which is preliminary data.</text>
</comment>
<accession>A0A7W7AD05</accession>
<keyword evidence="1" id="KW-0472">Membrane</keyword>
<dbReference type="Pfam" id="PF20349">
    <property type="entry name" value="DUF6644"/>
    <property type="match status" value="1"/>
</dbReference>
<keyword evidence="1" id="KW-1133">Transmembrane helix</keyword>
<dbReference type="AlphaFoldDB" id="A0A7W7AD05"/>
<reference evidence="3 4" key="1">
    <citation type="submission" date="2020-08" db="EMBL/GenBank/DDBJ databases">
        <title>Genomic Encyclopedia of Type Strains, Phase IV (KMG-IV): sequencing the most valuable type-strain genomes for metagenomic binning, comparative biology and taxonomic classification.</title>
        <authorList>
            <person name="Goeker M."/>
        </authorList>
    </citation>
    <scope>NUCLEOTIDE SEQUENCE [LARGE SCALE GENOMIC DNA]</scope>
    <source>
        <strain evidence="3 4">DSM 17507</strain>
    </source>
</reference>
<name>A0A7W7AD05_9SPHN</name>
<evidence type="ECO:0000259" key="2">
    <source>
        <dbReference type="Pfam" id="PF20349"/>
    </source>
</evidence>